<dbReference type="HOGENOM" id="CLU_145550_1_0_1"/>
<sequence length="130" mass="15017">LSSSQLKMILWIMGECGAKDVPSFKAFRKLQGDLRDRCGVRTECHKSDLGNVFYSNDIRDLIQKDFANPEVARNINIYPEVPDGPISEFWQADYMKGLPWNQLTPSYFHCGKHFYIDELCELEDGHFVIP</sequence>
<dbReference type="InParanoid" id="A0A067PZ30"/>
<dbReference type="STRING" id="933084.A0A067PZ30"/>
<dbReference type="Proteomes" id="UP000027265">
    <property type="component" value="Unassembled WGS sequence"/>
</dbReference>
<accession>A0A067PZ30</accession>
<dbReference type="EMBL" id="KL197721">
    <property type="protein sequence ID" value="KDQ56512.1"/>
    <property type="molecule type" value="Genomic_DNA"/>
</dbReference>
<name>A0A067PZ30_9AGAM</name>
<reference evidence="2" key="1">
    <citation type="journal article" date="2014" name="Proc. Natl. Acad. Sci. U.S.A.">
        <title>Extensive sampling of basidiomycete genomes demonstrates inadequacy of the white-rot/brown-rot paradigm for wood decay fungi.</title>
        <authorList>
            <person name="Riley R."/>
            <person name="Salamov A.A."/>
            <person name="Brown D.W."/>
            <person name="Nagy L.G."/>
            <person name="Floudas D."/>
            <person name="Held B.W."/>
            <person name="Levasseur A."/>
            <person name="Lombard V."/>
            <person name="Morin E."/>
            <person name="Otillar R."/>
            <person name="Lindquist E.A."/>
            <person name="Sun H."/>
            <person name="LaButti K.M."/>
            <person name="Schmutz J."/>
            <person name="Jabbour D."/>
            <person name="Luo H."/>
            <person name="Baker S.E."/>
            <person name="Pisabarro A.G."/>
            <person name="Walton J.D."/>
            <person name="Blanchette R.A."/>
            <person name="Henrissat B."/>
            <person name="Martin F."/>
            <person name="Cullen D."/>
            <person name="Hibbett D.S."/>
            <person name="Grigoriev I.V."/>
        </authorList>
    </citation>
    <scope>NUCLEOTIDE SEQUENCE [LARGE SCALE GENOMIC DNA]</scope>
    <source>
        <strain evidence="2">MUCL 33604</strain>
    </source>
</reference>
<protein>
    <submittedName>
        <fullName evidence="1">Uncharacterized protein</fullName>
    </submittedName>
</protein>
<feature type="non-terminal residue" evidence="1">
    <location>
        <position position="130"/>
    </location>
</feature>
<evidence type="ECO:0000313" key="2">
    <source>
        <dbReference type="Proteomes" id="UP000027265"/>
    </source>
</evidence>
<dbReference type="AlphaFoldDB" id="A0A067PZ30"/>
<proteinExistence type="predicted"/>
<dbReference type="OrthoDB" id="3028440at2759"/>
<gene>
    <name evidence="1" type="ORF">JAAARDRAFT_112856</name>
</gene>
<organism evidence="1 2">
    <name type="scientific">Jaapia argillacea MUCL 33604</name>
    <dbReference type="NCBI Taxonomy" id="933084"/>
    <lineage>
        <taxon>Eukaryota</taxon>
        <taxon>Fungi</taxon>
        <taxon>Dikarya</taxon>
        <taxon>Basidiomycota</taxon>
        <taxon>Agaricomycotina</taxon>
        <taxon>Agaricomycetes</taxon>
        <taxon>Agaricomycetidae</taxon>
        <taxon>Jaapiales</taxon>
        <taxon>Jaapiaceae</taxon>
        <taxon>Jaapia</taxon>
    </lineage>
</organism>
<keyword evidence="2" id="KW-1185">Reference proteome</keyword>
<feature type="non-terminal residue" evidence="1">
    <location>
        <position position="1"/>
    </location>
</feature>
<evidence type="ECO:0000313" key="1">
    <source>
        <dbReference type="EMBL" id="KDQ56512.1"/>
    </source>
</evidence>